<evidence type="ECO:0000313" key="1">
    <source>
        <dbReference type="EMBL" id="KAH7946311.1"/>
    </source>
</evidence>
<organism evidence="1 2">
    <name type="scientific">Dermacentor silvarum</name>
    <name type="common">Tick</name>
    <dbReference type="NCBI Taxonomy" id="543639"/>
    <lineage>
        <taxon>Eukaryota</taxon>
        <taxon>Metazoa</taxon>
        <taxon>Ecdysozoa</taxon>
        <taxon>Arthropoda</taxon>
        <taxon>Chelicerata</taxon>
        <taxon>Arachnida</taxon>
        <taxon>Acari</taxon>
        <taxon>Parasitiformes</taxon>
        <taxon>Ixodida</taxon>
        <taxon>Ixodoidea</taxon>
        <taxon>Ixodidae</taxon>
        <taxon>Rhipicephalinae</taxon>
        <taxon>Dermacentor</taxon>
    </lineage>
</organism>
<sequence length="819" mass="90094">MIGTLEGAVAIARHAASSPIQLGHRAVPDEAPRSSREISQVAQKVSSSSVVGNKNVPGHSRRRRSKSSSIPLSVSDVRISIPEQLTGFPNRPDEAAEPAAISRSGRSSTEISTAAEVEEVTSAPTTVYRTTSDNGRRRKHGRSHAGRSRRESRASISERFGYQILPATPEQGLHNTCRDRASRELPRERPSLPETNVGSEPCTRKPVPNGVTESRLKPIIKTSRSSQLQPTQTSPYLSQTRSSFVDHRGMRTPGKRAATFTRSSCSTPTAETYLEAQTDIEGGGAQSTQDMRSTLLELVEKPAVKNQSFWRSLQALIVEKARQHRRKFISLLFLSTAAGVVLLCLVIVGVVGRIDRDRVNVCGNIDCVDHVTALHLTHNETNPAACEDFASFVCSAVRNRYGALAESVIGQRIMDHTWTTITQLPGSSIFSRPLEMTRKCLYGNADDNPLITLVEFLQDKSFAWPTLNDADSFPDADSNNYSQPLKILFDLAVTWQVPMWFRCHLFLPQKGRRRTLRLSPSSVGYVSKRLYTASKASTSIEDQISIKSYLENVRAVAVDKLASATRIDRITRHSLEHALRDVETVIWPNGSLARPEGLEHYYGPAYNGSGGLFGEIFATVGYMQRFIGTYEGDLVAAIFIPSEDKTVSFYDPVLNSIALSVDAIGPPLYYPSGTSAMIYGGLGFIYSMEVVTALNSMSVLIRDQVSALSAQPLNTSFAGAPSCRNVHLLFPELPALDLAHAAYLRFRDAQSDLPLKGLSYSPEQIFFISFCHTTCLFYANSASFSPRCNEAVKNFAPFSKAFSCPQGSEMNPTTKCHYF</sequence>
<name>A0ACB8CN87_DERSI</name>
<proteinExistence type="predicted"/>
<dbReference type="EMBL" id="CM023475">
    <property type="protein sequence ID" value="KAH7946311.1"/>
    <property type="molecule type" value="Genomic_DNA"/>
</dbReference>
<keyword evidence="2" id="KW-1185">Reference proteome</keyword>
<accession>A0ACB8CN87</accession>
<dbReference type="Proteomes" id="UP000821865">
    <property type="component" value="Chromosome 6"/>
</dbReference>
<comment type="caution">
    <text evidence="1">The sequence shown here is derived from an EMBL/GenBank/DDBJ whole genome shotgun (WGS) entry which is preliminary data.</text>
</comment>
<reference evidence="1" key="1">
    <citation type="submission" date="2020-05" db="EMBL/GenBank/DDBJ databases">
        <title>Large-scale comparative analyses of tick genomes elucidate their genetic diversity and vector capacities.</title>
        <authorList>
            <person name="Jia N."/>
            <person name="Wang J."/>
            <person name="Shi W."/>
            <person name="Du L."/>
            <person name="Sun Y."/>
            <person name="Zhan W."/>
            <person name="Jiang J."/>
            <person name="Wang Q."/>
            <person name="Zhang B."/>
            <person name="Ji P."/>
            <person name="Sakyi L.B."/>
            <person name="Cui X."/>
            <person name="Yuan T."/>
            <person name="Jiang B."/>
            <person name="Yang W."/>
            <person name="Lam T.T.-Y."/>
            <person name="Chang Q."/>
            <person name="Ding S."/>
            <person name="Wang X."/>
            <person name="Zhu J."/>
            <person name="Ruan X."/>
            <person name="Zhao L."/>
            <person name="Wei J."/>
            <person name="Que T."/>
            <person name="Du C."/>
            <person name="Cheng J."/>
            <person name="Dai P."/>
            <person name="Han X."/>
            <person name="Huang E."/>
            <person name="Gao Y."/>
            <person name="Liu J."/>
            <person name="Shao H."/>
            <person name="Ye R."/>
            <person name="Li L."/>
            <person name="Wei W."/>
            <person name="Wang X."/>
            <person name="Wang C."/>
            <person name="Yang T."/>
            <person name="Huo Q."/>
            <person name="Li W."/>
            <person name="Guo W."/>
            <person name="Chen H."/>
            <person name="Zhou L."/>
            <person name="Ni X."/>
            <person name="Tian J."/>
            <person name="Zhou Y."/>
            <person name="Sheng Y."/>
            <person name="Liu T."/>
            <person name="Pan Y."/>
            <person name="Xia L."/>
            <person name="Li J."/>
            <person name="Zhao F."/>
            <person name="Cao W."/>
        </authorList>
    </citation>
    <scope>NUCLEOTIDE SEQUENCE</scope>
    <source>
        <strain evidence="1">Dsil-2018</strain>
    </source>
</reference>
<protein>
    <submittedName>
        <fullName evidence="1">Uncharacterized protein</fullName>
    </submittedName>
</protein>
<evidence type="ECO:0000313" key="2">
    <source>
        <dbReference type="Proteomes" id="UP000821865"/>
    </source>
</evidence>
<gene>
    <name evidence="1" type="ORF">HPB49_023059</name>
</gene>